<evidence type="ECO:0008006" key="4">
    <source>
        <dbReference type="Google" id="ProtNLM"/>
    </source>
</evidence>
<accession>A0A9J5WZI1</accession>
<feature type="compositionally biased region" description="Polar residues" evidence="1">
    <location>
        <begin position="108"/>
        <end position="125"/>
    </location>
</feature>
<feature type="region of interest" description="Disordered" evidence="1">
    <location>
        <begin position="30"/>
        <end position="146"/>
    </location>
</feature>
<evidence type="ECO:0000313" key="2">
    <source>
        <dbReference type="EMBL" id="KAG5580328.1"/>
    </source>
</evidence>
<comment type="caution">
    <text evidence="2">The sequence shown here is derived from an EMBL/GenBank/DDBJ whole genome shotgun (WGS) entry which is preliminary data.</text>
</comment>
<dbReference type="EMBL" id="JACXVP010000010">
    <property type="protein sequence ID" value="KAG5580328.1"/>
    <property type="molecule type" value="Genomic_DNA"/>
</dbReference>
<gene>
    <name evidence="2" type="ORF">H5410_050955</name>
</gene>
<feature type="compositionally biased region" description="Basic and acidic residues" evidence="1">
    <location>
        <begin position="370"/>
        <end position="413"/>
    </location>
</feature>
<feature type="compositionally biased region" description="Basic and acidic residues" evidence="1">
    <location>
        <begin position="70"/>
        <end position="84"/>
    </location>
</feature>
<reference evidence="2 3" key="1">
    <citation type="submission" date="2020-09" db="EMBL/GenBank/DDBJ databases">
        <title>De no assembly of potato wild relative species, Solanum commersonii.</title>
        <authorList>
            <person name="Cho K."/>
        </authorList>
    </citation>
    <scope>NUCLEOTIDE SEQUENCE [LARGE SCALE GENOMIC DNA]</scope>
    <source>
        <strain evidence="2">LZ3.2</strain>
        <tissue evidence="2">Leaf</tissue>
    </source>
</reference>
<dbReference type="InterPro" id="IPR040256">
    <property type="entry name" value="At4g02000-like"/>
</dbReference>
<proteinExistence type="predicted"/>
<dbReference type="Proteomes" id="UP000824120">
    <property type="component" value="Chromosome 10"/>
</dbReference>
<evidence type="ECO:0000313" key="3">
    <source>
        <dbReference type="Proteomes" id="UP000824120"/>
    </source>
</evidence>
<dbReference type="PANTHER" id="PTHR31286:SF177">
    <property type="entry name" value="ENDONUCLEASE_EXONUCLEASE_PHOSPHATASE"/>
    <property type="match status" value="1"/>
</dbReference>
<dbReference type="AlphaFoldDB" id="A0A9J5WZI1"/>
<feature type="compositionally biased region" description="Polar residues" evidence="1">
    <location>
        <begin position="87"/>
        <end position="98"/>
    </location>
</feature>
<keyword evidence="3" id="KW-1185">Reference proteome</keyword>
<sequence length="419" mass="47611">MAREPPVVLSEEAISGQIAKELPERRLQIRASSQQIRRDLNSGDYSPDEEVHLTASSSQVDARVAGGEDSDGRDGINKELDGEMVKGSNSNEQGISHGSNKKEAPPHNQENSKGQKQSPQGINVTDNKEQYKEPEQRAGQVQNDHLASTRKKVVEVVDVESSSQFSFGVEAVDTNPNNVVQQRLGKDVNSKYDIDTNQVHNQAQQGTPIELVPPKITSKQGLPAIIYDKDDYMTKLAMDCKYTLTWTPNFTPEEETPIVPIWILLPGLPWHCFKKEFITPLLSPIGKVLYLDTTSIKRTRASMAKVKVQVDLTKAIPRHVWIGLDEEDLTIGRWQTIEYESIPPYCEYCKHQGHMLYDCNFKIRDEEFKKRKEQEAEKKDKNKGEQLQKSNDNKQTKEKEKEEEQTQRNKEASIQRQTV</sequence>
<name>A0A9J5WZI1_SOLCO</name>
<dbReference type="OrthoDB" id="1002340at2759"/>
<organism evidence="2 3">
    <name type="scientific">Solanum commersonii</name>
    <name type="common">Commerson's wild potato</name>
    <name type="synonym">Commerson's nightshade</name>
    <dbReference type="NCBI Taxonomy" id="4109"/>
    <lineage>
        <taxon>Eukaryota</taxon>
        <taxon>Viridiplantae</taxon>
        <taxon>Streptophyta</taxon>
        <taxon>Embryophyta</taxon>
        <taxon>Tracheophyta</taxon>
        <taxon>Spermatophyta</taxon>
        <taxon>Magnoliopsida</taxon>
        <taxon>eudicotyledons</taxon>
        <taxon>Gunneridae</taxon>
        <taxon>Pentapetalae</taxon>
        <taxon>asterids</taxon>
        <taxon>lamiids</taxon>
        <taxon>Solanales</taxon>
        <taxon>Solanaceae</taxon>
        <taxon>Solanoideae</taxon>
        <taxon>Solaneae</taxon>
        <taxon>Solanum</taxon>
    </lineage>
</organism>
<evidence type="ECO:0000256" key="1">
    <source>
        <dbReference type="SAM" id="MobiDB-lite"/>
    </source>
</evidence>
<dbReference type="PANTHER" id="PTHR31286">
    <property type="entry name" value="GLYCINE-RICH CELL WALL STRUCTURAL PROTEIN 1.8-LIKE"/>
    <property type="match status" value="1"/>
</dbReference>
<feature type="region of interest" description="Disordered" evidence="1">
    <location>
        <begin position="370"/>
        <end position="419"/>
    </location>
</feature>
<feature type="compositionally biased region" description="Basic and acidic residues" evidence="1">
    <location>
        <begin position="126"/>
        <end position="136"/>
    </location>
</feature>
<protein>
    <recommendedName>
        <fullName evidence="4">DUF4283 domain-containing protein</fullName>
    </recommendedName>
</protein>